<proteinExistence type="predicted"/>
<dbReference type="RefSeq" id="WP_282002278.1">
    <property type="nucleotide sequence ID" value="NZ_AP027151.1"/>
</dbReference>
<dbReference type="InterPro" id="IPR010176">
    <property type="entry name" value="C4xCH_C2xCH_motif_GEOSU"/>
</dbReference>
<evidence type="ECO:0000313" key="4">
    <source>
        <dbReference type="Proteomes" id="UP001317705"/>
    </source>
</evidence>
<dbReference type="EMBL" id="AP027151">
    <property type="protein sequence ID" value="BDV42061.1"/>
    <property type="molecule type" value="Genomic_DNA"/>
</dbReference>
<dbReference type="SUPFAM" id="SSF48695">
    <property type="entry name" value="Multiheme cytochromes"/>
    <property type="match status" value="2"/>
</dbReference>
<dbReference type="InterPro" id="IPR051829">
    <property type="entry name" value="Multiheme_Cytochr_ET"/>
</dbReference>
<dbReference type="PANTHER" id="PTHR35038">
    <property type="entry name" value="DISSIMILATORY SULFITE REDUCTASE SIRA"/>
    <property type="match status" value="1"/>
</dbReference>
<keyword evidence="1 2" id="KW-0732">Signal</keyword>
<evidence type="ECO:0000256" key="2">
    <source>
        <dbReference type="SAM" id="SignalP"/>
    </source>
</evidence>
<sequence>MGTFIKTVAVFCFGILLWGCSSGNSSSPSFDPVTGKHPANWIEQHWVEFRNNQQPCAECHGSATDAAQSGGISGVSCFTASLGTQTCHAGGPAGHPAGFSAPSVHGRANAMAAPGTSSGFAYCSRCHGSLYNNGPARSCIDSSSGCHTGSSAPHPAAPWHGTTATGTNHIYTDQGNAPECAKCHANGANSALQPTTPAPAGTAPGCFNNTLCHGSSVGHPTGWSDPASANFHGPTAKAAVSASGGFGYCQQCHGTDYLGGSSGVSCFSASVNGFNCHNGGATSSWPHSPAPWRGGTHTHTNTDTSNAVYCAVCHTNGANSSVQPTTPAPAGTAAGCFNNTLCHGSNVSAPHPVDGSYRPGTAHGYDAINLNNNGTGLTTCRPCHATPATGANPRFNVAVGTLTSGCETCHIAQTAHPTPWLIGRGTTQGVTNTFSHSVLRDSPTASSAVTNYCTLCHGANLDGVGGVAPNCVSGTSRQGAVGVVCHFNAIAVKDTGTGLFNLQTGCVSCHGSPPTGSSYPNRDGQHTEHIFANVDCSSCHNGAGYRTALHANGTTNLAIVATFQAKTGGTPTYSSASGTCSSISCHGGQTTPPWSSGIINVSTDCLSCHAYGTSQYNGAASGPLTHHSQITTTCTECHDTTKLATNHFTNLQTPALEGPASATIRTDLNYDPATRTCLFTCHIGNETHDRSMSW</sequence>
<gene>
    <name evidence="3" type="ORF">GURASL_09840</name>
</gene>
<feature type="chain" id="PRO_5046337107" evidence="2">
    <location>
        <begin position="24"/>
        <end position="694"/>
    </location>
</feature>
<evidence type="ECO:0000256" key="1">
    <source>
        <dbReference type="ARBA" id="ARBA00022729"/>
    </source>
</evidence>
<reference evidence="3 4" key="1">
    <citation type="submission" date="2022-12" db="EMBL/GenBank/DDBJ databases">
        <title>Polyphasic characterization of Geotalea uranireducens NIT-SL11 newly isolated from a complex of sewage sludge and microbially reduced graphene oxide.</title>
        <authorList>
            <person name="Xie L."/>
            <person name="Yoshida N."/>
            <person name="Meng L."/>
        </authorList>
    </citation>
    <scope>NUCLEOTIDE SEQUENCE [LARGE SCALE GENOMIC DNA]</scope>
    <source>
        <strain evidence="3 4">NIT-SL11</strain>
    </source>
</reference>
<dbReference type="Proteomes" id="UP001317705">
    <property type="component" value="Chromosome"/>
</dbReference>
<feature type="signal peptide" evidence="2">
    <location>
        <begin position="1"/>
        <end position="23"/>
    </location>
</feature>
<dbReference type="NCBIfam" id="TIGR01904">
    <property type="entry name" value="GSu_C4xC__C2xCH"/>
    <property type="match status" value="1"/>
</dbReference>
<organism evidence="3 4">
    <name type="scientific">Geotalea uraniireducens</name>
    <dbReference type="NCBI Taxonomy" id="351604"/>
    <lineage>
        <taxon>Bacteria</taxon>
        <taxon>Pseudomonadati</taxon>
        <taxon>Thermodesulfobacteriota</taxon>
        <taxon>Desulfuromonadia</taxon>
        <taxon>Geobacterales</taxon>
        <taxon>Geobacteraceae</taxon>
        <taxon>Geotalea</taxon>
    </lineage>
</organism>
<dbReference type="InterPro" id="IPR036280">
    <property type="entry name" value="Multihaem_cyt_sf"/>
</dbReference>
<protein>
    <submittedName>
        <fullName evidence="3">Cytochrome c</fullName>
    </submittedName>
</protein>
<keyword evidence="4" id="KW-1185">Reference proteome</keyword>
<name>A0ABM8EI18_9BACT</name>
<accession>A0ABM8EI18</accession>
<evidence type="ECO:0000313" key="3">
    <source>
        <dbReference type="EMBL" id="BDV42061.1"/>
    </source>
</evidence>
<dbReference type="PANTHER" id="PTHR35038:SF8">
    <property type="entry name" value="C-TYPE POLYHEME CYTOCHROME OMCC"/>
    <property type="match status" value="1"/>
</dbReference>